<dbReference type="Pfam" id="PF13377">
    <property type="entry name" value="Peripla_BP_3"/>
    <property type="match status" value="1"/>
</dbReference>
<feature type="domain" description="HTH lacI-type" evidence="5">
    <location>
        <begin position="61"/>
        <end position="115"/>
    </location>
</feature>
<dbReference type="PANTHER" id="PTHR30146">
    <property type="entry name" value="LACI-RELATED TRANSCRIPTIONAL REPRESSOR"/>
    <property type="match status" value="1"/>
</dbReference>
<name>A0A927J1D8_9MICO</name>
<gene>
    <name evidence="6" type="ORF">IF651_13790</name>
</gene>
<evidence type="ECO:0000256" key="3">
    <source>
        <dbReference type="ARBA" id="ARBA00023163"/>
    </source>
</evidence>
<dbReference type="GO" id="GO:0003700">
    <property type="term" value="F:DNA-binding transcription factor activity"/>
    <property type="evidence" value="ECO:0007669"/>
    <property type="project" value="TreeGrafter"/>
</dbReference>
<evidence type="ECO:0000256" key="2">
    <source>
        <dbReference type="ARBA" id="ARBA00023125"/>
    </source>
</evidence>
<evidence type="ECO:0000313" key="7">
    <source>
        <dbReference type="Proteomes" id="UP000610846"/>
    </source>
</evidence>
<feature type="region of interest" description="Disordered" evidence="4">
    <location>
        <begin position="370"/>
        <end position="389"/>
    </location>
</feature>
<proteinExistence type="predicted"/>
<evidence type="ECO:0000313" key="6">
    <source>
        <dbReference type="EMBL" id="MBD8080126.1"/>
    </source>
</evidence>
<keyword evidence="2 6" id="KW-0238">DNA-binding</keyword>
<dbReference type="InterPro" id="IPR000843">
    <property type="entry name" value="HTH_LacI"/>
</dbReference>
<reference evidence="6" key="2">
    <citation type="submission" date="2020-09" db="EMBL/GenBank/DDBJ databases">
        <authorList>
            <person name="Yu Y."/>
        </authorList>
    </citation>
    <scope>NUCLEOTIDE SEQUENCE</scope>
    <source>
        <strain evidence="6">KCTC 49039</strain>
    </source>
</reference>
<evidence type="ECO:0000256" key="1">
    <source>
        <dbReference type="ARBA" id="ARBA00023015"/>
    </source>
</evidence>
<dbReference type="EMBL" id="JACYHB010000012">
    <property type="protein sequence ID" value="MBD8080126.1"/>
    <property type="molecule type" value="Genomic_DNA"/>
</dbReference>
<dbReference type="InterPro" id="IPR028082">
    <property type="entry name" value="Peripla_BP_I"/>
</dbReference>
<dbReference type="AlphaFoldDB" id="A0A927J1D8"/>
<dbReference type="PROSITE" id="PS50932">
    <property type="entry name" value="HTH_LACI_2"/>
    <property type="match status" value="1"/>
</dbReference>
<evidence type="ECO:0000259" key="5">
    <source>
        <dbReference type="PROSITE" id="PS50932"/>
    </source>
</evidence>
<dbReference type="Gene3D" id="1.10.260.40">
    <property type="entry name" value="lambda repressor-like DNA-binding domains"/>
    <property type="match status" value="1"/>
</dbReference>
<keyword evidence="7" id="KW-1185">Reference proteome</keyword>
<dbReference type="CDD" id="cd01392">
    <property type="entry name" value="HTH_LacI"/>
    <property type="match status" value="1"/>
</dbReference>
<sequence length="389" mass="41910">MTSPHLSPLCRAVDGHVQRPRAPTGAHRALKRFTCQLASRGPGAIGVAARVALVHKPPQRATLADVARLAGVSAKTVSRVYDGSTNVSPDTRRRIEDAAERLHFRPNLLARSLRHGGVSTAVGFVLGDLTNPFYVKVAAGMERELSRSGLTMVLGATEDDPAEEHRVVGTFLAQRVRALALVPIADDQSYLERERGLGTPVVTVDRPARNLLADSVLLDDREGTAEAVRALTRLGHRRIAFVCDPAHLYTHVERLAGYREALREAGVEDTSAWERLDDPPGQGTEASILGLMDMAEPPTAIVTGNNKASAALVRALGPMRDDLAYVGFDDFDLADAIGFSVVAYDTVELGRMVARRVLARLDDPAGAPVHVRMPTHLVPRGSGERPPPK</sequence>
<dbReference type="Gene3D" id="3.40.50.2300">
    <property type="match status" value="2"/>
</dbReference>
<organism evidence="6 7">
    <name type="scientific">Cellulosimicrobium arenosum</name>
    <dbReference type="NCBI Taxonomy" id="2708133"/>
    <lineage>
        <taxon>Bacteria</taxon>
        <taxon>Bacillati</taxon>
        <taxon>Actinomycetota</taxon>
        <taxon>Actinomycetes</taxon>
        <taxon>Micrococcales</taxon>
        <taxon>Promicromonosporaceae</taxon>
        <taxon>Cellulosimicrobium</taxon>
    </lineage>
</organism>
<dbReference type="CDD" id="cd06267">
    <property type="entry name" value="PBP1_LacI_sugar_binding-like"/>
    <property type="match status" value="1"/>
</dbReference>
<dbReference type="InterPro" id="IPR046335">
    <property type="entry name" value="LacI/GalR-like_sensor"/>
</dbReference>
<dbReference type="SMART" id="SM00354">
    <property type="entry name" value="HTH_LACI"/>
    <property type="match status" value="1"/>
</dbReference>
<accession>A0A927J1D8</accession>
<reference evidence="6" key="1">
    <citation type="journal article" date="2018" name="Curr. Microbiol.">
        <title>Cellulosimicrobium arenosum sp. nov., Isolated from Marine Sediment Sand.</title>
        <authorList>
            <person name="Oh M."/>
            <person name="Kim J.H."/>
            <person name="Yoon J.H."/>
            <person name="Schumann P."/>
            <person name="Kim W."/>
        </authorList>
    </citation>
    <scope>NUCLEOTIDE SEQUENCE</scope>
    <source>
        <strain evidence="6">KCTC 49039</strain>
    </source>
</reference>
<dbReference type="SUPFAM" id="SSF53822">
    <property type="entry name" value="Periplasmic binding protein-like I"/>
    <property type="match status" value="1"/>
</dbReference>
<dbReference type="SUPFAM" id="SSF47413">
    <property type="entry name" value="lambda repressor-like DNA-binding domains"/>
    <property type="match status" value="1"/>
</dbReference>
<dbReference type="Pfam" id="PF00356">
    <property type="entry name" value="LacI"/>
    <property type="match status" value="1"/>
</dbReference>
<dbReference type="GO" id="GO:0000976">
    <property type="term" value="F:transcription cis-regulatory region binding"/>
    <property type="evidence" value="ECO:0007669"/>
    <property type="project" value="TreeGrafter"/>
</dbReference>
<dbReference type="InterPro" id="IPR010982">
    <property type="entry name" value="Lambda_DNA-bd_dom_sf"/>
</dbReference>
<dbReference type="Proteomes" id="UP000610846">
    <property type="component" value="Unassembled WGS sequence"/>
</dbReference>
<dbReference type="PANTHER" id="PTHR30146:SF109">
    <property type="entry name" value="HTH-TYPE TRANSCRIPTIONAL REGULATOR GALS"/>
    <property type="match status" value="1"/>
</dbReference>
<protein>
    <submittedName>
        <fullName evidence="6">LacI family DNA-binding transcriptional regulator</fullName>
    </submittedName>
</protein>
<evidence type="ECO:0000256" key="4">
    <source>
        <dbReference type="SAM" id="MobiDB-lite"/>
    </source>
</evidence>
<keyword evidence="3" id="KW-0804">Transcription</keyword>
<keyword evidence="1" id="KW-0805">Transcription regulation</keyword>
<comment type="caution">
    <text evidence="6">The sequence shown here is derived from an EMBL/GenBank/DDBJ whole genome shotgun (WGS) entry which is preliminary data.</text>
</comment>